<keyword evidence="3" id="KW-1185">Reference proteome</keyword>
<dbReference type="Pfam" id="PF07866">
    <property type="entry name" value="DUF1653"/>
    <property type="match status" value="1"/>
</dbReference>
<evidence type="ECO:0000259" key="1">
    <source>
        <dbReference type="Pfam" id="PF07866"/>
    </source>
</evidence>
<name>A0A5C1DMR0_9NEIS</name>
<reference evidence="2 3" key="1">
    <citation type="submission" date="2019-08" db="EMBL/GenBank/DDBJ databases">
        <title>Chromobacterium paludis, a novel bacterium isolated from a Maryland marsh pond.</title>
        <authorList>
            <person name="Blackburn M.B."/>
            <person name="Gundersen-Rindal D.E."/>
        </authorList>
    </citation>
    <scope>NUCLEOTIDE SEQUENCE [LARGE SCALE GENOMIC DNA]</scope>
    <source>
        <strain evidence="3">IIBBL 257-1</strain>
    </source>
</reference>
<feature type="domain" description="DUF1653" evidence="1">
    <location>
        <begin position="7"/>
        <end position="68"/>
    </location>
</feature>
<gene>
    <name evidence="2" type="ORF">FYK34_07110</name>
</gene>
<accession>A0A5C1DMR0</accession>
<dbReference type="InterPro" id="IPR023387">
    <property type="entry name" value="DUF1653-like_dom"/>
</dbReference>
<dbReference type="EMBL" id="CP043473">
    <property type="protein sequence ID" value="QEL57833.1"/>
    <property type="molecule type" value="Genomic_DNA"/>
</dbReference>
<sequence length="73" mass="8614">MQMPAPGIYQHFRNRQLYQVLGIAKHSETLEPMVMYRALYGDYHVWVRPESMFDEMVTHEGAMVPRFSLIKAL</sequence>
<proteinExistence type="predicted"/>
<dbReference type="KEGG" id="chrm:FYK34_07110"/>
<evidence type="ECO:0000313" key="2">
    <source>
        <dbReference type="EMBL" id="QEL57833.1"/>
    </source>
</evidence>
<protein>
    <submittedName>
        <fullName evidence="2">DUF1653 domain-containing protein</fullName>
    </submittedName>
</protein>
<organism evidence="2 3">
    <name type="scientific">Chromobacterium paludis</name>
    <dbReference type="NCBI Taxonomy" id="2605945"/>
    <lineage>
        <taxon>Bacteria</taxon>
        <taxon>Pseudomonadati</taxon>
        <taxon>Pseudomonadota</taxon>
        <taxon>Betaproteobacteria</taxon>
        <taxon>Neisseriales</taxon>
        <taxon>Chromobacteriaceae</taxon>
        <taxon>Chromobacterium</taxon>
    </lineage>
</organism>
<dbReference type="AlphaFoldDB" id="A0A5C1DMR0"/>
<dbReference type="Proteomes" id="UP000322079">
    <property type="component" value="Chromosome"/>
</dbReference>
<evidence type="ECO:0000313" key="3">
    <source>
        <dbReference type="Proteomes" id="UP000322079"/>
    </source>
</evidence>
<dbReference type="Gene3D" id="2.30.30.320">
    <property type="entry name" value="DUF1653-like domain"/>
    <property type="match status" value="1"/>
</dbReference>
<dbReference type="InterPro" id="IPR037135">
    <property type="entry name" value="DUF1653-like_dom_sf"/>
</dbReference>